<proteinExistence type="predicted"/>
<evidence type="ECO:0000313" key="2">
    <source>
        <dbReference type="EMBL" id="EWG51124.1"/>
    </source>
</evidence>
<dbReference type="GeneID" id="30073631"/>
<dbReference type="EMBL" id="CM000586">
    <property type="protein sequence ID" value="EWG51124.1"/>
    <property type="molecule type" value="Genomic_DNA"/>
</dbReference>
<name>W7MTR8_GIBM7</name>
<protein>
    <submittedName>
        <fullName evidence="2">Uncharacterized protein</fullName>
    </submittedName>
</protein>
<dbReference type="KEGG" id="fvr:FVEG_16755"/>
<dbReference type="RefSeq" id="XP_018757315.1">
    <property type="nucleotide sequence ID" value="XM_018905992.1"/>
</dbReference>
<evidence type="ECO:0000313" key="3">
    <source>
        <dbReference type="Proteomes" id="UP000009096"/>
    </source>
</evidence>
<keyword evidence="1" id="KW-0812">Transmembrane</keyword>
<dbReference type="AlphaFoldDB" id="W7MTR8"/>
<accession>W7MTR8</accession>
<feature type="transmembrane region" description="Helical" evidence="1">
    <location>
        <begin position="51"/>
        <end position="78"/>
    </location>
</feature>
<organism evidence="2 3">
    <name type="scientific">Gibberella moniliformis (strain M3125 / FGSC 7600)</name>
    <name type="common">Maize ear and stalk rot fungus</name>
    <name type="synonym">Fusarium verticillioides</name>
    <dbReference type="NCBI Taxonomy" id="334819"/>
    <lineage>
        <taxon>Eukaryota</taxon>
        <taxon>Fungi</taxon>
        <taxon>Dikarya</taxon>
        <taxon>Ascomycota</taxon>
        <taxon>Pezizomycotina</taxon>
        <taxon>Sordariomycetes</taxon>
        <taxon>Hypocreomycetidae</taxon>
        <taxon>Hypocreales</taxon>
        <taxon>Nectriaceae</taxon>
        <taxon>Fusarium</taxon>
        <taxon>Fusarium fujikuroi species complex</taxon>
    </lineage>
</organism>
<dbReference type="Proteomes" id="UP000009096">
    <property type="component" value="Chromosome 9"/>
</dbReference>
<dbReference type="OrthoDB" id="5040900at2759"/>
<keyword evidence="1" id="KW-0472">Membrane</keyword>
<reference evidence="2 3" key="1">
    <citation type="journal article" date="2010" name="Nature">
        <title>Comparative genomics reveals mobile pathogenicity chromosomes in Fusarium.</title>
        <authorList>
            <person name="Ma L.J."/>
            <person name="van der Does H.C."/>
            <person name="Borkovich K.A."/>
            <person name="Coleman J.J."/>
            <person name="Daboussi M.J."/>
            <person name="Di Pietro A."/>
            <person name="Dufresne M."/>
            <person name="Freitag M."/>
            <person name="Grabherr M."/>
            <person name="Henrissat B."/>
            <person name="Houterman P.M."/>
            <person name="Kang S."/>
            <person name="Shim W.B."/>
            <person name="Woloshuk C."/>
            <person name="Xie X."/>
            <person name="Xu J.R."/>
            <person name="Antoniw J."/>
            <person name="Baker S.E."/>
            <person name="Bluhm B.H."/>
            <person name="Breakspear A."/>
            <person name="Brown D.W."/>
            <person name="Butchko R.A."/>
            <person name="Chapman S."/>
            <person name="Coulson R."/>
            <person name="Coutinho P.M."/>
            <person name="Danchin E.G."/>
            <person name="Diener A."/>
            <person name="Gale L.R."/>
            <person name="Gardiner D.M."/>
            <person name="Goff S."/>
            <person name="Hammond-Kosack K.E."/>
            <person name="Hilburn K."/>
            <person name="Hua-Van A."/>
            <person name="Jonkers W."/>
            <person name="Kazan K."/>
            <person name="Kodira C.D."/>
            <person name="Koehrsen M."/>
            <person name="Kumar L."/>
            <person name="Lee Y.H."/>
            <person name="Li L."/>
            <person name="Manners J.M."/>
            <person name="Miranda-Saavedra D."/>
            <person name="Mukherjee M."/>
            <person name="Park G."/>
            <person name="Park J."/>
            <person name="Park S.Y."/>
            <person name="Proctor R.H."/>
            <person name="Regev A."/>
            <person name="Ruiz-Roldan M.C."/>
            <person name="Sain D."/>
            <person name="Sakthikumar S."/>
            <person name="Sykes S."/>
            <person name="Schwartz D.C."/>
            <person name="Turgeon B.G."/>
            <person name="Wapinski I."/>
            <person name="Yoder O."/>
            <person name="Young S."/>
            <person name="Zeng Q."/>
            <person name="Zhou S."/>
            <person name="Galagan J."/>
            <person name="Cuomo C.A."/>
            <person name="Kistler H.C."/>
            <person name="Rep M."/>
        </authorList>
    </citation>
    <scope>NUCLEOTIDE SEQUENCE [LARGE SCALE GENOMIC DNA]</scope>
    <source>
        <strain evidence="3">M3125 / FGSC 7600</strain>
    </source>
</reference>
<keyword evidence="1" id="KW-1133">Transmembrane helix</keyword>
<dbReference type="VEuPathDB" id="FungiDB:FVEG_16755"/>
<dbReference type="EMBL" id="DS022255">
    <property type="protein sequence ID" value="EWG51124.1"/>
    <property type="molecule type" value="Genomic_DNA"/>
</dbReference>
<evidence type="ECO:0000256" key="1">
    <source>
        <dbReference type="SAM" id="Phobius"/>
    </source>
</evidence>
<sequence length="133" mass="15019">MAIDIFWALLAIPYGCVLKMCTGPMPPAPSHLSLIHRLGFYLCHPVYKQTLLGVFVFVMLESVLIAIEFGSPCIYWPHPSLRPLLDLLTCIAAIAVVCLFATVYGRRGSPEAEARQAEEINDLYLTFVQYYWH</sequence>
<gene>
    <name evidence="2" type="ORF">FVEG_16755</name>
</gene>
<feature type="transmembrane region" description="Helical" evidence="1">
    <location>
        <begin position="84"/>
        <end position="105"/>
    </location>
</feature>
<keyword evidence="3" id="KW-1185">Reference proteome</keyword>